<reference evidence="1 2" key="1">
    <citation type="journal article" date="2022" name="Mar. Drugs">
        <title>Bioassay-Guided Fractionation Leads to the Detection of Cholic Acid Generated by the Rare Thalassomonas sp.</title>
        <authorList>
            <person name="Pheiffer F."/>
            <person name="Schneider Y.K."/>
            <person name="Hansen E.H."/>
            <person name="Andersen J.H."/>
            <person name="Isaksson J."/>
            <person name="Busche T."/>
            <person name="R C."/>
            <person name="Kalinowski J."/>
            <person name="Zyl L.V."/>
            <person name="Trindade M."/>
        </authorList>
    </citation>
    <scope>NUCLEOTIDE SEQUENCE [LARGE SCALE GENOMIC DNA]</scope>
    <source>
        <strain evidence="1 2">A5K-61T</strain>
    </source>
</reference>
<dbReference type="RefSeq" id="WP_274049870.1">
    <property type="nucleotide sequence ID" value="NZ_CP059693.1"/>
</dbReference>
<proteinExistence type="predicted"/>
<keyword evidence="2" id="KW-1185">Reference proteome</keyword>
<organism evidence="1 2">
    <name type="scientific">Thalassomonas haliotis</name>
    <dbReference type="NCBI Taxonomy" id="485448"/>
    <lineage>
        <taxon>Bacteria</taxon>
        <taxon>Pseudomonadati</taxon>
        <taxon>Pseudomonadota</taxon>
        <taxon>Gammaproteobacteria</taxon>
        <taxon>Alteromonadales</taxon>
        <taxon>Colwelliaceae</taxon>
        <taxon>Thalassomonas</taxon>
    </lineage>
</organism>
<evidence type="ECO:0000313" key="1">
    <source>
        <dbReference type="EMBL" id="WDE09871.1"/>
    </source>
</evidence>
<dbReference type="Proteomes" id="UP001215231">
    <property type="component" value="Chromosome"/>
</dbReference>
<name>A0ABY7V8N5_9GAMM</name>
<dbReference type="EMBL" id="CP059693">
    <property type="protein sequence ID" value="WDE09871.1"/>
    <property type="molecule type" value="Genomic_DNA"/>
</dbReference>
<sequence>MADFAIKYFAQHFYSLASGSKRAGAAGTDGRYQASDSELFTDSGLAGVKPQ</sequence>
<accession>A0ABY7V8N5</accession>
<gene>
    <name evidence="1" type="ORF">H3N35_16275</name>
</gene>
<protein>
    <submittedName>
        <fullName evidence="1">Uncharacterized protein</fullName>
    </submittedName>
</protein>
<evidence type="ECO:0000313" key="2">
    <source>
        <dbReference type="Proteomes" id="UP001215231"/>
    </source>
</evidence>